<dbReference type="RefSeq" id="WP_079492174.1">
    <property type="nucleotide sequence ID" value="NZ_FUZT01000006.1"/>
</dbReference>
<dbReference type="HAMAP" id="MF_01804">
    <property type="entry name" value="ScpB"/>
    <property type="match status" value="1"/>
</dbReference>
<dbReference type="AlphaFoldDB" id="A0A1T5L9Y6"/>
<evidence type="ECO:0000313" key="7">
    <source>
        <dbReference type="Proteomes" id="UP000190285"/>
    </source>
</evidence>
<dbReference type="PIRSF" id="PIRSF019345">
    <property type="entry name" value="ScpB"/>
    <property type="match status" value="1"/>
</dbReference>
<comment type="subunit">
    <text evidence="5">Homodimer. Homodimerization may be required to stabilize the binding of ScpA to the Smc head domains. Component of a cohesin-like complex composed of ScpA, ScpB and the Smc homodimer, in which ScpA and ScpB bind to the head domain of Smc. The presence of the three proteins is required for the association of the complex with DNA.</text>
</comment>
<gene>
    <name evidence="5" type="primary">scpB</name>
    <name evidence="6" type="ORF">SAMN02194393_02638</name>
</gene>
<keyword evidence="7" id="KW-1185">Reference proteome</keyword>
<dbReference type="PANTHER" id="PTHR34298:SF2">
    <property type="entry name" value="SEGREGATION AND CONDENSATION PROTEIN B"/>
    <property type="match status" value="1"/>
</dbReference>
<sequence length="182" mass="21082">MDDKEIKSIIESILFVWGEPLNIKELSRVLELPKRKVKEYIKELQNELEVQHRGIKIIEVNDCFQLATRLENHPYIEKLCITSQNRGLSQPTLEVLAIIAYKQPITKHEIESVRGVKCDKPISTLMDRELIEVKGRLEKTGRPIVYGTTDTFLKAFGFKNLDDLPEVEVFGDFDIIKQETEK</sequence>
<dbReference type="Gene3D" id="1.10.10.10">
    <property type="entry name" value="Winged helix-like DNA-binding domain superfamily/Winged helix DNA-binding domain"/>
    <property type="match status" value="2"/>
</dbReference>
<dbReference type="EMBL" id="FUZT01000006">
    <property type="protein sequence ID" value="SKC72734.1"/>
    <property type="molecule type" value="Genomic_DNA"/>
</dbReference>
<dbReference type="InterPro" id="IPR036388">
    <property type="entry name" value="WH-like_DNA-bd_sf"/>
</dbReference>
<evidence type="ECO:0000313" key="6">
    <source>
        <dbReference type="EMBL" id="SKC72734.1"/>
    </source>
</evidence>
<dbReference type="Pfam" id="PF04079">
    <property type="entry name" value="SMC_ScpB"/>
    <property type="match status" value="1"/>
</dbReference>
<protein>
    <recommendedName>
        <fullName evidence="5">Segregation and condensation protein B</fullName>
    </recommendedName>
</protein>
<dbReference type="InterPro" id="IPR005234">
    <property type="entry name" value="ScpB_csome_segregation"/>
</dbReference>
<dbReference type="InterPro" id="IPR036390">
    <property type="entry name" value="WH_DNA-bd_sf"/>
</dbReference>
<dbReference type="STRING" id="36842.SAMN02194393_02638"/>
<evidence type="ECO:0000256" key="3">
    <source>
        <dbReference type="ARBA" id="ARBA00022829"/>
    </source>
</evidence>
<keyword evidence="3 5" id="KW-0159">Chromosome partition</keyword>
<dbReference type="SUPFAM" id="SSF46785">
    <property type="entry name" value="Winged helix' DNA-binding domain"/>
    <property type="match status" value="2"/>
</dbReference>
<keyword evidence="2 5" id="KW-0132">Cell division</keyword>
<comment type="subcellular location">
    <subcellularLocation>
        <location evidence="5">Cytoplasm</location>
    </subcellularLocation>
    <text evidence="5">Associated with two foci at the outer edges of the nucleoid region in young cells, and at four foci within both cell halves in older cells.</text>
</comment>
<dbReference type="GO" id="GO:0051304">
    <property type="term" value="P:chromosome separation"/>
    <property type="evidence" value="ECO:0007669"/>
    <property type="project" value="InterPro"/>
</dbReference>
<dbReference type="OrthoDB" id="9806226at2"/>
<evidence type="ECO:0000256" key="2">
    <source>
        <dbReference type="ARBA" id="ARBA00022618"/>
    </source>
</evidence>
<organism evidence="6 7">
    <name type="scientific">Maledivibacter halophilus</name>
    <dbReference type="NCBI Taxonomy" id="36842"/>
    <lineage>
        <taxon>Bacteria</taxon>
        <taxon>Bacillati</taxon>
        <taxon>Bacillota</taxon>
        <taxon>Clostridia</taxon>
        <taxon>Peptostreptococcales</taxon>
        <taxon>Caminicellaceae</taxon>
        <taxon>Maledivibacter</taxon>
    </lineage>
</organism>
<reference evidence="6 7" key="1">
    <citation type="submission" date="2017-02" db="EMBL/GenBank/DDBJ databases">
        <authorList>
            <person name="Peterson S.W."/>
        </authorList>
    </citation>
    <scope>NUCLEOTIDE SEQUENCE [LARGE SCALE GENOMIC DNA]</scope>
    <source>
        <strain evidence="6 7">M1</strain>
    </source>
</reference>
<dbReference type="GO" id="GO:0006260">
    <property type="term" value="P:DNA replication"/>
    <property type="evidence" value="ECO:0007669"/>
    <property type="project" value="UniProtKB-UniRule"/>
</dbReference>
<evidence type="ECO:0000256" key="5">
    <source>
        <dbReference type="HAMAP-Rule" id="MF_01804"/>
    </source>
</evidence>
<dbReference type="PANTHER" id="PTHR34298">
    <property type="entry name" value="SEGREGATION AND CONDENSATION PROTEIN B"/>
    <property type="match status" value="1"/>
</dbReference>
<keyword evidence="1 5" id="KW-0963">Cytoplasm</keyword>
<name>A0A1T5L9Y6_9FIRM</name>
<dbReference type="Proteomes" id="UP000190285">
    <property type="component" value="Unassembled WGS sequence"/>
</dbReference>
<accession>A0A1T5L9Y6</accession>
<comment type="function">
    <text evidence="5">Participates in chromosomal partition during cell division. May act via the formation of a condensin-like complex containing Smc and ScpA that pull DNA away from mid-cell into both cell halves.</text>
</comment>
<dbReference type="NCBIfam" id="TIGR00281">
    <property type="entry name" value="SMC-Scp complex subunit ScpB"/>
    <property type="match status" value="1"/>
</dbReference>
<comment type="similarity">
    <text evidence="5">Belongs to the ScpB family.</text>
</comment>
<evidence type="ECO:0000256" key="1">
    <source>
        <dbReference type="ARBA" id="ARBA00022490"/>
    </source>
</evidence>
<proteinExistence type="inferred from homology"/>
<dbReference type="GO" id="GO:0051301">
    <property type="term" value="P:cell division"/>
    <property type="evidence" value="ECO:0007669"/>
    <property type="project" value="UniProtKB-KW"/>
</dbReference>
<keyword evidence="4 5" id="KW-0131">Cell cycle</keyword>
<dbReference type="GO" id="GO:0005737">
    <property type="term" value="C:cytoplasm"/>
    <property type="evidence" value="ECO:0007669"/>
    <property type="project" value="UniProtKB-SubCell"/>
</dbReference>
<evidence type="ECO:0000256" key="4">
    <source>
        <dbReference type="ARBA" id="ARBA00023306"/>
    </source>
</evidence>